<proteinExistence type="inferred from homology"/>
<keyword evidence="3 4" id="KW-0865">Zymogen</keyword>
<dbReference type="SUPFAM" id="SSF53163">
    <property type="entry name" value="HybD-like"/>
    <property type="match status" value="1"/>
</dbReference>
<organism evidence="5 6">
    <name type="scientific">Mobilitalea sibirica</name>
    <dbReference type="NCBI Taxonomy" id="1462919"/>
    <lineage>
        <taxon>Bacteria</taxon>
        <taxon>Bacillati</taxon>
        <taxon>Bacillota</taxon>
        <taxon>Clostridia</taxon>
        <taxon>Lachnospirales</taxon>
        <taxon>Lachnospiraceae</taxon>
        <taxon>Mobilitalea</taxon>
    </lineage>
</organism>
<keyword evidence="1 4" id="KW-0645">Protease</keyword>
<dbReference type="HAMAP" id="MF_00626">
    <property type="entry name" value="Germination_prot"/>
    <property type="match status" value="1"/>
</dbReference>
<dbReference type="GO" id="GO:0006508">
    <property type="term" value="P:proteolysis"/>
    <property type="evidence" value="ECO:0007669"/>
    <property type="project" value="UniProtKB-UniRule"/>
</dbReference>
<dbReference type="EC" id="3.4.24.78" evidence="4"/>
<name>A0A8J7GZQ3_9FIRM</name>
<dbReference type="Proteomes" id="UP000623269">
    <property type="component" value="Unassembled WGS sequence"/>
</dbReference>
<evidence type="ECO:0000256" key="3">
    <source>
        <dbReference type="ARBA" id="ARBA00023145"/>
    </source>
</evidence>
<evidence type="ECO:0000313" key="5">
    <source>
        <dbReference type="EMBL" id="MBH1941424.1"/>
    </source>
</evidence>
<reference evidence="5" key="1">
    <citation type="submission" date="2020-12" db="EMBL/GenBank/DDBJ databases">
        <title>M. sibirica DSM 26468T genome.</title>
        <authorList>
            <person name="Thieme N."/>
            <person name="Rettenmaier R."/>
            <person name="Zverlov V."/>
            <person name="Liebl W."/>
        </authorList>
    </citation>
    <scope>NUCLEOTIDE SEQUENCE</scope>
    <source>
        <strain evidence="5">DSM 26468</strain>
    </source>
</reference>
<dbReference type="RefSeq" id="WP_197661640.1">
    <property type="nucleotide sequence ID" value="NZ_JAEAGR010000011.1"/>
</dbReference>
<comment type="similarity">
    <text evidence="4">Belongs to the peptidase A25 family.</text>
</comment>
<evidence type="ECO:0000313" key="6">
    <source>
        <dbReference type="Proteomes" id="UP000623269"/>
    </source>
</evidence>
<dbReference type="InterPro" id="IPR023430">
    <property type="entry name" value="Pept_HybD-like_dom_sf"/>
</dbReference>
<dbReference type="PIRSF" id="PIRSF019549">
    <property type="entry name" value="Peptidase_A25"/>
    <property type="match status" value="1"/>
</dbReference>
<dbReference type="GO" id="GO:0009847">
    <property type="term" value="P:spore germination"/>
    <property type="evidence" value="ECO:0007669"/>
    <property type="project" value="UniProtKB-UniRule"/>
</dbReference>
<sequence length="303" mass="33279">MLRKVRTDLALEVRESFPQDDVEIRGVALTEEYDEKSKIRVTTVVIKDEKGANAMKKPIGTYITIEAPELSKSDDSYHKSVSDVIAQNLMKLSGELKKEEILVVGLGNREVTPDALGPQVVDNLFVTRHLINEYGTEFSERNRLGNVSAISPGVMAQTGMEAQEIIKGIVKETKPKLLIVIDALASRSVSRLNTTVQITDTGISPGSGVGNNRKALNEETLGTKTIALGIPTVVDAATIVADTLEKYMQNSGFTEEEVFKFISEVNEQHIDNMFVTPKNIDDSIKRISYTVSEALNSCFSQTV</sequence>
<keyword evidence="6" id="KW-1185">Reference proteome</keyword>
<evidence type="ECO:0000256" key="2">
    <source>
        <dbReference type="ARBA" id="ARBA00022801"/>
    </source>
</evidence>
<feature type="propeptide" id="PRO_5035348213" evidence="4">
    <location>
        <begin position="1"/>
        <end position="8"/>
    </location>
</feature>
<dbReference type="Pfam" id="PF03418">
    <property type="entry name" value="Peptidase_A25"/>
    <property type="match status" value="1"/>
</dbReference>
<comment type="caution">
    <text evidence="5">The sequence shown here is derived from an EMBL/GenBank/DDBJ whole genome shotgun (WGS) entry which is preliminary data.</text>
</comment>
<dbReference type="InterPro" id="IPR005080">
    <property type="entry name" value="Peptidase_A25"/>
</dbReference>
<comment type="PTM">
    <text evidence="4">Autoproteolytically processed. The inactive tetrameric zymogen termed p46 autoprocesses to a smaller form termed p41, which is active only during spore germination.</text>
</comment>
<dbReference type="AlphaFoldDB" id="A0A8J7GZQ3"/>
<accession>A0A8J7GZQ3</accession>
<comment type="catalytic activity">
    <reaction evidence="4">
        <text>Endopeptidase action with P4 Glu or Asp, P1 preferably Glu &gt; Asp, P1' hydrophobic and P2' Ala.</text>
        <dbReference type="EC" id="3.4.24.78"/>
    </reaction>
</comment>
<feature type="chain" id="PRO_5035348212" description="Germination protease" evidence="4">
    <location>
        <begin position="9"/>
        <end position="303"/>
    </location>
</feature>
<dbReference type="GO" id="GO:0004222">
    <property type="term" value="F:metalloendopeptidase activity"/>
    <property type="evidence" value="ECO:0007669"/>
    <property type="project" value="UniProtKB-UniRule"/>
</dbReference>
<comment type="subunit">
    <text evidence="4">Homotetramer.</text>
</comment>
<evidence type="ECO:0000256" key="4">
    <source>
        <dbReference type="HAMAP-Rule" id="MF_00626"/>
    </source>
</evidence>
<gene>
    <name evidence="4" type="primary">gpr</name>
    <name evidence="5" type="ORF">I5677_11025</name>
</gene>
<evidence type="ECO:0000256" key="1">
    <source>
        <dbReference type="ARBA" id="ARBA00022670"/>
    </source>
</evidence>
<protein>
    <recommendedName>
        <fullName evidence="4">Germination protease</fullName>
        <ecNumber evidence="4">3.4.24.78</ecNumber>
    </recommendedName>
    <alternativeName>
        <fullName evidence="4">GPR endopeptidase</fullName>
    </alternativeName>
    <alternativeName>
        <fullName evidence="4">Germination proteinase</fullName>
    </alternativeName>
    <alternativeName>
        <fullName evidence="4">Spore protease</fullName>
    </alternativeName>
</protein>
<dbReference type="Gene3D" id="3.40.50.1450">
    <property type="entry name" value="HybD-like"/>
    <property type="match status" value="1"/>
</dbReference>
<dbReference type="NCBIfam" id="TIGR01441">
    <property type="entry name" value="GPR"/>
    <property type="match status" value="1"/>
</dbReference>
<dbReference type="EMBL" id="JAEAGR010000011">
    <property type="protein sequence ID" value="MBH1941424.1"/>
    <property type="molecule type" value="Genomic_DNA"/>
</dbReference>
<keyword evidence="2 4" id="KW-0378">Hydrolase</keyword>
<comment type="function">
    <text evidence="4">Initiates the rapid degradation of small, acid-soluble proteins during spore germination.</text>
</comment>